<gene>
    <name evidence="2" type="ORF">QPJ95_22850</name>
</gene>
<proteinExistence type="predicted"/>
<keyword evidence="1" id="KW-1133">Transmembrane helix</keyword>
<organism evidence="2 3">
    <name type="scientific">Parasedimentitalea psychrophila</name>
    <dbReference type="NCBI Taxonomy" id="2997337"/>
    <lineage>
        <taxon>Bacteria</taxon>
        <taxon>Pseudomonadati</taxon>
        <taxon>Pseudomonadota</taxon>
        <taxon>Alphaproteobacteria</taxon>
        <taxon>Rhodobacterales</taxon>
        <taxon>Paracoccaceae</taxon>
        <taxon>Parasedimentitalea</taxon>
    </lineage>
</organism>
<reference evidence="2 3" key="1">
    <citation type="submission" date="2023-06" db="EMBL/GenBank/DDBJ databases">
        <title>Parasedimentitalea psychrophila sp. nov., a psychrophilic bacterium isolated from deep-sea sediment.</title>
        <authorList>
            <person name="Li A."/>
        </authorList>
    </citation>
    <scope>NUCLEOTIDE SEQUENCE [LARGE SCALE GENOMIC DNA]</scope>
    <source>
        <strain evidence="2 3">QS115</strain>
    </source>
</reference>
<accession>A0A9Y2L1R8</accession>
<keyword evidence="3" id="KW-1185">Reference proteome</keyword>
<evidence type="ECO:0000313" key="2">
    <source>
        <dbReference type="EMBL" id="WIY25279.1"/>
    </source>
</evidence>
<keyword evidence="1" id="KW-0812">Transmembrane</keyword>
<feature type="transmembrane region" description="Helical" evidence="1">
    <location>
        <begin position="70"/>
        <end position="92"/>
    </location>
</feature>
<evidence type="ECO:0000256" key="1">
    <source>
        <dbReference type="SAM" id="Phobius"/>
    </source>
</evidence>
<evidence type="ECO:0000313" key="3">
    <source>
        <dbReference type="Proteomes" id="UP001238334"/>
    </source>
</evidence>
<protein>
    <submittedName>
        <fullName evidence="2">Uncharacterized protein</fullName>
    </submittedName>
</protein>
<dbReference type="RefSeq" id="WP_270919618.1">
    <property type="nucleotide sequence ID" value="NZ_CP127247.1"/>
</dbReference>
<dbReference type="AlphaFoldDB" id="A0A9Y2L1R8"/>
<sequence length="111" mass="12459">MSQTDRDEASGRQQTALFVERRTYRHRRLMDLARLLPLTGALLFCVPLMWPNPDPYPAPDTSGGMAMSEAITYMFVVWTLLILASLAFGGAVRRWAENWSDGTDQPGEEAP</sequence>
<dbReference type="EMBL" id="CP127247">
    <property type="protein sequence ID" value="WIY25279.1"/>
    <property type="molecule type" value="Genomic_DNA"/>
</dbReference>
<dbReference type="Proteomes" id="UP001238334">
    <property type="component" value="Chromosome"/>
</dbReference>
<dbReference type="KEGG" id="ppso:QPJ95_22850"/>
<keyword evidence="1" id="KW-0472">Membrane</keyword>
<name>A0A9Y2L1R8_9RHOB</name>
<feature type="transmembrane region" description="Helical" evidence="1">
    <location>
        <begin position="32"/>
        <end position="50"/>
    </location>
</feature>